<dbReference type="OrthoDB" id="5983151at2759"/>
<organism evidence="2 3">
    <name type="scientific">Pocillopora damicornis</name>
    <name type="common">Cauliflower coral</name>
    <name type="synonym">Millepora damicornis</name>
    <dbReference type="NCBI Taxonomy" id="46731"/>
    <lineage>
        <taxon>Eukaryota</taxon>
        <taxon>Metazoa</taxon>
        <taxon>Cnidaria</taxon>
        <taxon>Anthozoa</taxon>
        <taxon>Hexacorallia</taxon>
        <taxon>Scleractinia</taxon>
        <taxon>Astrocoeniina</taxon>
        <taxon>Pocilloporidae</taxon>
        <taxon>Pocillopora</taxon>
    </lineage>
</organism>
<evidence type="ECO:0000313" key="3">
    <source>
        <dbReference type="Proteomes" id="UP000275408"/>
    </source>
</evidence>
<accession>A0A3M6V3Q3</accession>
<gene>
    <name evidence="2" type="ORF">pdam_00001423</name>
</gene>
<comment type="caution">
    <text evidence="2">The sequence shown here is derived from an EMBL/GenBank/DDBJ whole genome shotgun (WGS) entry which is preliminary data.</text>
</comment>
<feature type="region of interest" description="Disordered" evidence="1">
    <location>
        <begin position="41"/>
        <end position="60"/>
    </location>
</feature>
<dbReference type="AlphaFoldDB" id="A0A3M6V3Q3"/>
<evidence type="ECO:0000313" key="2">
    <source>
        <dbReference type="EMBL" id="RMX60552.1"/>
    </source>
</evidence>
<proteinExistence type="predicted"/>
<dbReference type="Proteomes" id="UP000275408">
    <property type="component" value="Unassembled WGS sequence"/>
</dbReference>
<name>A0A3M6V3Q3_POCDA</name>
<reference evidence="2 3" key="1">
    <citation type="journal article" date="2018" name="Sci. Rep.">
        <title>Comparative analysis of the Pocillopora damicornis genome highlights role of immune system in coral evolution.</title>
        <authorList>
            <person name="Cunning R."/>
            <person name="Bay R.A."/>
            <person name="Gillette P."/>
            <person name="Baker A.C."/>
            <person name="Traylor-Knowles N."/>
        </authorList>
    </citation>
    <scope>NUCLEOTIDE SEQUENCE [LARGE SCALE GENOMIC DNA]</scope>
    <source>
        <strain evidence="2">RSMAS</strain>
        <tissue evidence="2">Whole animal</tissue>
    </source>
</reference>
<protein>
    <submittedName>
        <fullName evidence="2">Uncharacterized protein</fullName>
    </submittedName>
</protein>
<keyword evidence="3" id="KW-1185">Reference proteome</keyword>
<evidence type="ECO:0000256" key="1">
    <source>
        <dbReference type="SAM" id="MobiDB-lite"/>
    </source>
</evidence>
<sequence>MTGPVIFSPIRMLHSWANADDEKTIASFQALIISARSQVNRFSTPPNPPAGGQRRVLQRNKPPTFASKVTSMVEKLNPKSTGNIGHFEVVRETSSVSLQSTLWGCFELKLVESYIPGAELPKSAEHYTVAIHKQWLACRGEKVSQKQEDLMKKTTNYSIILEYGGLNLQKKCLRLCLEEEVSPSTDVLFPQDGFKAGILRVPKIGYSQIWKYLIEEVEFKKQLSVQKPIMKGYNFY</sequence>
<dbReference type="STRING" id="46731.A0A3M6V3Q3"/>
<dbReference type="EMBL" id="RCHS01000141">
    <property type="protein sequence ID" value="RMX60552.1"/>
    <property type="molecule type" value="Genomic_DNA"/>
</dbReference>